<evidence type="ECO:0000313" key="4">
    <source>
        <dbReference type="Proteomes" id="UP001234787"/>
    </source>
</evidence>
<comment type="caution">
    <text evidence="3">The sequence shown here is derived from an EMBL/GenBank/DDBJ whole genome shotgun (WGS) entry which is preliminary data.</text>
</comment>
<dbReference type="AlphaFoldDB" id="A0AAD3RS35"/>
<protein>
    <submittedName>
        <fullName evidence="3">Uncharacterized protein</fullName>
    </submittedName>
</protein>
<gene>
    <name evidence="3" type="ORF">SUGI_1523680</name>
</gene>
<organism evidence="3 4">
    <name type="scientific">Cryptomeria japonica</name>
    <name type="common">Japanese cedar</name>
    <name type="synonym">Cupressus japonica</name>
    <dbReference type="NCBI Taxonomy" id="3369"/>
    <lineage>
        <taxon>Eukaryota</taxon>
        <taxon>Viridiplantae</taxon>
        <taxon>Streptophyta</taxon>
        <taxon>Embryophyta</taxon>
        <taxon>Tracheophyta</taxon>
        <taxon>Spermatophyta</taxon>
        <taxon>Pinopsida</taxon>
        <taxon>Pinidae</taxon>
        <taxon>Conifers II</taxon>
        <taxon>Cupressales</taxon>
        <taxon>Cupressaceae</taxon>
        <taxon>Cryptomeria</taxon>
    </lineage>
</organism>
<keyword evidence="2" id="KW-0732">Signal</keyword>
<accession>A0AAD3RS35</accession>
<proteinExistence type="predicted"/>
<keyword evidence="4" id="KW-1185">Reference proteome</keyword>
<feature type="chain" id="PRO_5042256397" evidence="2">
    <location>
        <begin position="32"/>
        <end position="171"/>
    </location>
</feature>
<evidence type="ECO:0000313" key="3">
    <source>
        <dbReference type="EMBL" id="GLJ59800.1"/>
    </source>
</evidence>
<name>A0AAD3RS35_CRYJA</name>
<sequence>MGRSSSCWVMKMTFILLISMEIMLNVESAQGRRIPKRKSVQEKFSDQLSVVKEEKSRLEVLKNKLTGGPSPGTGNALINNGGVKSGWRGESTLKNTLPGGPSPGSGNALINNGGIKSGWRGENILKNKLPSGPTPGSGNAFINNGGVKSSWRAESMLKNKLPSSPSPGVGN</sequence>
<evidence type="ECO:0000256" key="1">
    <source>
        <dbReference type="SAM" id="MobiDB-lite"/>
    </source>
</evidence>
<evidence type="ECO:0000256" key="2">
    <source>
        <dbReference type="SAM" id="SignalP"/>
    </source>
</evidence>
<dbReference type="EMBL" id="BSEH01001532">
    <property type="protein sequence ID" value="GLJ59800.1"/>
    <property type="molecule type" value="Genomic_DNA"/>
</dbReference>
<feature type="signal peptide" evidence="2">
    <location>
        <begin position="1"/>
        <end position="31"/>
    </location>
</feature>
<reference evidence="3" key="1">
    <citation type="submission" date="2022-12" db="EMBL/GenBank/DDBJ databases">
        <title>Chromosome-Level Genome Assembly of Japanese Cedar (Cryptomeriajaponica D. Don).</title>
        <authorList>
            <person name="Fujino T."/>
            <person name="Yamaguchi K."/>
            <person name="Yokoyama T."/>
            <person name="Hamanaka T."/>
            <person name="Harazono Y."/>
            <person name="Kamada H."/>
            <person name="Kobayashi W."/>
            <person name="Ujino-Ihara T."/>
            <person name="Uchiyama K."/>
            <person name="Matsumoto A."/>
            <person name="Izuno A."/>
            <person name="Tsumura Y."/>
            <person name="Toyoda A."/>
            <person name="Shigenobu S."/>
            <person name="Moriguchi Y."/>
            <person name="Ueno S."/>
            <person name="Kasahara M."/>
        </authorList>
    </citation>
    <scope>NUCLEOTIDE SEQUENCE</scope>
</reference>
<dbReference type="Proteomes" id="UP001234787">
    <property type="component" value="Unassembled WGS sequence"/>
</dbReference>
<feature type="region of interest" description="Disordered" evidence="1">
    <location>
        <begin position="63"/>
        <end position="146"/>
    </location>
</feature>